<reference evidence="7 8" key="1">
    <citation type="journal article" date="2013" name="PLoS Genet.">
        <title>Comparative genome structure, secondary metabolite, and effector coding capacity across Cochliobolus pathogens.</title>
        <authorList>
            <person name="Condon B.J."/>
            <person name="Leng Y."/>
            <person name="Wu D."/>
            <person name="Bushley K.E."/>
            <person name="Ohm R.A."/>
            <person name="Otillar R."/>
            <person name="Martin J."/>
            <person name="Schackwitz W."/>
            <person name="Grimwood J."/>
            <person name="MohdZainudin N."/>
            <person name="Xue C."/>
            <person name="Wang R."/>
            <person name="Manning V.A."/>
            <person name="Dhillon B."/>
            <person name="Tu Z.J."/>
            <person name="Steffenson B.J."/>
            <person name="Salamov A."/>
            <person name="Sun H."/>
            <person name="Lowry S."/>
            <person name="LaButti K."/>
            <person name="Han J."/>
            <person name="Copeland A."/>
            <person name="Lindquist E."/>
            <person name="Barry K."/>
            <person name="Schmutz J."/>
            <person name="Baker S.E."/>
            <person name="Ciuffetti L.M."/>
            <person name="Grigoriev I.V."/>
            <person name="Zhong S."/>
            <person name="Turgeon B.G."/>
        </authorList>
    </citation>
    <scope>NUCLEOTIDE SEQUENCE [LARGE SCALE GENOMIC DNA]</scope>
    <source>
        <strain evidence="7 8">26-R-13</strain>
    </source>
</reference>
<evidence type="ECO:0000256" key="3">
    <source>
        <dbReference type="ARBA" id="ARBA00022630"/>
    </source>
</evidence>
<evidence type="ECO:0000256" key="6">
    <source>
        <dbReference type="ARBA" id="ARBA00023002"/>
    </source>
</evidence>
<name>W6XNA6_COCC2</name>
<keyword evidence="6" id="KW-0560">Oxidoreductase</keyword>
<evidence type="ECO:0008006" key="9">
    <source>
        <dbReference type="Google" id="ProtNLM"/>
    </source>
</evidence>
<sequence length="520" mass="59183">MAVTKAANAIDGSTIRPSELDEIQKRYKSEREKRLLTDGRAQFLDHETVDKFAKAIHNAWPDPVYDNMKPTLGDGSRCEFQFVGAGYGSLTSAVRLLDAGVAPEDIRFVDTAGGFGGTWWLNRYPGLMCDVESYMYMPLVEETGYMPKRKYLYGPKLREQAERVAKKWGLFENGLFRVKAMSMTFDEDKGEWVTKLESPRAGEESKQTTVRSRFAFINTEVLNWPKIPRVPGVNSYKGHVFHTSVWDYEYTGGSERDPRLTNLRDKKVGIVGTGATAIQVVPHLAEWAKELYVFQRTASAVDTRGQRETDPEWWKEYASKPGWQRERRLNHGKFNHNEYPRPAVDLVDDQWSTVPSYSGLIGSPNAPKSPEEIPPYLEKLQKMDLILQKRVHACVDEIIKDKATAESLKAWYPGWCKRPCFHDDYLPSFNQENVTLVDTDGKGIEELTEKGIVALGKEYDLDVIIWSTGYEIFLPDSPGKKARINVTGRNGRSLDEKWDEKISTLYGVQTNGFPTCFGWV</sequence>
<keyword evidence="5" id="KW-0521">NADP</keyword>
<organism evidence="7 8">
    <name type="scientific">Cochliobolus carbonum (strain 26-R-13)</name>
    <name type="common">Maize leaf spot fungus</name>
    <name type="synonym">Bipolaris zeicola</name>
    <dbReference type="NCBI Taxonomy" id="930089"/>
    <lineage>
        <taxon>Eukaryota</taxon>
        <taxon>Fungi</taxon>
        <taxon>Dikarya</taxon>
        <taxon>Ascomycota</taxon>
        <taxon>Pezizomycotina</taxon>
        <taxon>Dothideomycetes</taxon>
        <taxon>Pleosporomycetidae</taxon>
        <taxon>Pleosporales</taxon>
        <taxon>Pleosporineae</taxon>
        <taxon>Pleosporaceae</taxon>
        <taxon>Bipolaris</taxon>
    </lineage>
</organism>
<dbReference type="GO" id="GO:0016491">
    <property type="term" value="F:oxidoreductase activity"/>
    <property type="evidence" value="ECO:0007669"/>
    <property type="project" value="UniProtKB-KW"/>
</dbReference>
<dbReference type="Gene3D" id="3.50.50.60">
    <property type="entry name" value="FAD/NAD(P)-binding domain"/>
    <property type="match status" value="3"/>
</dbReference>
<protein>
    <recommendedName>
        <fullName evidence="9">L-ornithine N(5)-oxygenase</fullName>
    </recommendedName>
</protein>
<dbReference type="SUPFAM" id="SSF51905">
    <property type="entry name" value="FAD/NAD(P)-binding domain"/>
    <property type="match status" value="2"/>
</dbReference>
<dbReference type="RefSeq" id="XP_007718712.1">
    <property type="nucleotide sequence ID" value="XM_007720522.1"/>
</dbReference>
<dbReference type="KEGG" id="bze:COCCADRAFT_10278"/>
<dbReference type="AlphaFoldDB" id="W6XNA6"/>
<dbReference type="PANTHER" id="PTHR43098:SF2">
    <property type="entry name" value="FAD-BINDING MONOOXYGENASE AUSB-RELATED"/>
    <property type="match status" value="1"/>
</dbReference>
<dbReference type="OrthoDB" id="66881at2759"/>
<comment type="cofactor">
    <cofactor evidence="1">
        <name>FAD</name>
        <dbReference type="ChEBI" id="CHEBI:57692"/>
    </cofactor>
</comment>
<accession>W6XNA6</accession>
<dbReference type="eggNOG" id="ENOG502SHCE">
    <property type="taxonomic scope" value="Eukaryota"/>
</dbReference>
<dbReference type="InterPro" id="IPR050775">
    <property type="entry name" value="FAD-binding_Monooxygenases"/>
</dbReference>
<dbReference type="PANTHER" id="PTHR43098">
    <property type="entry name" value="L-ORNITHINE N(5)-MONOOXYGENASE-RELATED"/>
    <property type="match status" value="1"/>
</dbReference>
<dbReference type="GeneID" id="19142634"/>
<proteinExistence type="inferred from homology"/>
<keyword evidence="4" id="KW-0274">FAD</keyword>
<dbReference type="Proteomes" id="UP000053841">
    <property type="component" value="Unassembled WGS sequence"/>
</dbReference>
<evidence type="ECO:0000256" key="1">
    <source>
        <dbReference type="ARBA" id="ARBA00001974"/>
    </source>
</evidence>
<evidence type="ECO:0000313" key="8">
    <source>
        <dbReference type="Proteomes" id="UP000053841"/>
    </source>
</evidence>
<keyword evidence="3" id="KW-0285">Flavoprotein</keyword>
<dbReference type="HOGENOM" id="CLU_006937_8_2_1"/>
<dbReference type="InterPro" id="IPR036188">
    <property type="entry name" value="FAD/NAD-bd_sf"/>
</dbReference>
<comment type="similarity">
    <text evidence="2">Belongs to the FAD-binding monooxygenase family.</text>
</comment>
<evidence type="ECO:0000256" key="5">
    <source>
        <dbReference type="ARBA" id="ARBA00022857"/>
    </source>
</evidence>
<dbReference type="EMBL" id="KI965041">
    <property type="protein sequence ID" value="EUC26983.1"/>
    <property type="molecule type" value="Genomic_DNA"/>
</dbReference>
<evidence type="ECO:0000256" key="4">
    <source>
        <dbReference type="ARBA" id="ARBA00022827"/>
    </source>
</evidence>
<gene>
    <name evidence="7" type="ORF">COCCADRAFT_10278</name>
</gene>
<evidence type="ECO:0000256" key="2">
    <source>
        <dbReference type="ARBA" id="ARBA00010139"/>
    </source>
</evidence>
<keyword evidence="8" id="KW-1185">Reference proteome</keyword>
<evidence type="ECO:0000313" key="7">
    <source>
        <dbReference type="EMBL" id="EUC26983.1"/>
    </source>
</evidence>